<name>A0A1E1MU29_RHYSE</name>
<organism evidence="1 2">
    <name type="scientific">Rhynchosporium secalis</name>
    <name type="common">Barley scald fungus</name>
    <dbReference type="NCBI Taxonomy" id="38038"/>
    <lineage>
        <taxon>Eukaryota</taxon>
        <taxon>Fungi</taxon>
        <taxon>Dikarya</taxon>
        <taxon>Ascomycota</taxon>
        <taxon>Pezizomycotina</taxon>
        <taxon>Leotiomycetes</taxon>
        <taxon>Helotiales</taxon>
        <taxon>Ploettnerulaceae</taxon>
        <taxon>Rhynchosporium</taxon>
    </lineage>
</organism>
<evidence type="ECO:0000313" key="1">
    <source>
        <dbReference type="EMBL" id="CZT52559.1"/>
    </source>
</evidence>
<dbReference type="EMBL" id="FJVC01000603">
    <property type="protein sequence ID" value="CZT52559.1"/>
    <property type="molecule type" value="Genomic_DNA"/>
</dbReference>
<dbReference type="Proteomes" id="UP000177625">
    <property type="component" value="Unassembled WGS sequence"/>
</dbReference>
<protein>
    <submittedName>
        <fullName evidence="1">Uncharacterized protein</fullName>
    </submittedName>
</protein>
<reference evidence="2" key="1">
    <citation type="submission" date="2016-03" db="EMBL/GenBank/DDBJ databases">
        <authorList>
            <person name="Guldener U."/>
        </authorList>
    </citation>
    <scope>NUCLEOTIDE SEQUENCE [LARGE SCALE GENOMIC DNA]</scope>
</reference>
<evidence type="ECO:0000313" key="2">
    <source>
        <dbReference type="Proteomes" id="UP000177625"/>
    </source>
</evidence>
<gene>
    <name evidence="1" type="ORF">RSE6_13905</name>
</gene>
<accession>A0A1E1MU29</accession>
<sequence>MKSKARAKVNEKMPRPETYLRYASEYTLFSDLRYTLAPSSITNYIKKSKSYEDISINFLSLANTKLIAGEVPAALIGILS</sequence>
<proteinExistence type="predicted"/>
<dbReference type="AlphaFoldDB" id="A0A1E1MU29"/>
<keyword evidence="2" id="KW-1185">Reference proteome</keyword>